<comment type="caution">
    <text evidence="11">The sequence shown here is derived from an EMBL/GenBank/DDBJ whole genome shotgun (WGS) entry which is preliminary data.</text>
</comment>
<dbReference type="InterPro" id="IPR011527">
    <property type="entry name" value="ABC1_TM_dom"/>
</dbReference>
<keyword evidence="3" id="KW-0547">Nucleotide-binding</keyword>
<keyword evidence="6 8" id="KW-0472">Membrane</keyword>
<dbReference type="GO" id="GO:0005524">
    <property type="term" value="F:ATP binding"/>
    <property type="evidence" value="ECO:0007669"/>
    <property type="project" value="UniProtKB-KW"/>
</dbReference>
<organism evidence="11 12">
    <name type="scientific">Kribbella aluminosa</name>
    <dbReference type="NCBI Taxonomy" id="416017"/>
    <lineage>
        <taxon>Bacteria</taxon>
        <taxon>Bacillati</taxon>
        <taxon>Actinomycetota</taxon>
        <taxon>Actinomycetes</taxon>
        <taxon>Propionibacteriales</taxon>
        <taxon>Kribbellaceae</taxon>
        <taxon>Kribbella</taxon>
    </lineage>
</organism>
<evidence type="ECO:0000313" key="11">
    <source>
        <dbReference type="EMBL" id="MBP2352759.1"/>
    </source>
</evidence>
<evidence type="ECO:0000259" key="9">
    <source>
        <dbReference type="PROSITE" id="PS50893"/>
    </source>
</evidence>
<dbReference type="PROSITE" id="PS50929">
    <property type="entry name" value="ABC_TM1F"/>
    <property type="match status" value="1"/>
</dbReference>
<dbReference type="PROSITE" id="PS00211">
    <property type="entry name" value="ABC_TRANSPORTER_1"/>
    <property type="match status" value="1"/>
</dbReference>
<dbReference type="InterPro" id="IPR027417">
    <property type="entry name" value="P-loop_NTPase"/>
</dbReference>
<dbReference type="InterPro" id="IPR003593">
    <property type="entry name" value="AAA+_ATPase"/>
</dbReference>
<comment type="subcellular location">
    <subcellularLocation>
        <location evidence="1">Cell membrane</location>
        <topology evidence="1">Multi-pass membrane protein</topology>
    </subcellularLocation>
</comment>
<keyword evidence="12" id="KW-1185">Reference proteome</keyword>
<dbReference type="SMART" id="SM00382">
    <property type="entry name" value="AAA"/>
    <property type="match status" value="1"/>
</dbReference>
<dbReference type="PROSITE" id="PS50893">
    <property type="entry name" value="ABC_TRANSPORTER_2"/>
    <property type="match status" value="1"/>
</dbReference>
<dbReference type="InterPro" id="IPR017871">
    <property type="entry name" value="ABC_transporter-like_CS"/>
</dbReference>
<sequence>MSEKEKPSSNGERPQDQIANGQAPNGQASNGQAPEGGGPATVKATERPTSGRAFGPPGGIPGDKSMNFLPSAKRLLGRLRPHRVQVAGVVLLAIFSVGLSVLGPKILGRATDIIFAGAIGKHLPSGLTKAQVIEQTRASGNGRLADLLQGIDLVPGVGIDFSALRNVLLLVLVLYVGAFFLSWAQGYILNGVVQRTILGLRAEVEEKLNKLPLSYFDGAPRGELLSRVTNDIDNISTSLQQTLSQLLTSLLTVIGVIAMMFVISPVLALIALVTIPISMVLTAVIAKRSQVRFVAQWRHTGALNGQIEEAFTGHELVKVFGRQKEIEASFNAKNDELFKASFGAQFISGLIMPLMMFIGNVNYVVIAVIGGLRVASGTMSLGDVQAFIQYSRQFTQPLTQVASMANLLQSGVASAERVFEVLDAEEQVPEDATPEKVTDARGRVEFEHVSFSYDPAKPLITDLSLVAEPGQTVAIVGPTGAGKTTLVNLIMRFYELNGGKITLDGVDITDLTRHDLRSRIGMVLQDTWLFGGTIRDNLLYGNLDATEEDMLAAAKATYVDRFVHSLPDGYDTVIDEEGSNVSAGEKQLLTIARAFLADPQLLILDEATSSVDTRTEVLVQRAMAALRSDRTSFVIAHRLSTIRDADLILVMEDGAIVEQGTHTELLALNGAYARLYNAQFSGAVVDIDEEAATLATPAPAGRPMSR</sequence>
<dbReference type="SUPFAM" id="SSF90123">
    <property type="entry name" value="ABC transporter transmembrane region"/>
    <property type="match status" value="1"/>
</dbReference>
<name>A0ABS4UM94_9ACTN</name>
<feature type="transmembrane region" description="Helical" evidence="8">
    <location>
        <begin position="269"/>
        <end position="286"/>
    </location>
</feature>
<keyword evidence="4 11" id="KW-0067">ATP-binding</keyword>
<evidence type="ECO:0000256" key="3">
    <source>
        <dbReference type="ARBA" id="ARBA00022741"/>
    </source>
</evidence>
<evidence type="ECO:0000313" key="12">
    <source>
        <dbReference type="Proteomes" id="UP000755585"/>
    </source>
</evidence>
<dbReference type="InterPro" id="IPR003439">
    <property type="entry name" value="ABC_transporter-like_ATP-bd"/>
</dbReference>
<accession>A0ABS4UM94</accession>
<feature type="transmembrane region" description="Helical" evidence="8">
    <location>
        <begin position="246"/>
        <end position="263"/>
    </location>
</feature>
<evidence type="ECO:0000256" key="4">
    <source>
        <dbReference type="ARBA" id="ARBA00022840"/>
    </source>
</evidence>
<dbReference type="Pfam" id="PF00664">
    <property type="entry name" value="ABC_membrane"/>
    <property type="match status" value="1"/>
</dbReference>
<feature type="compositionally biased region" description="Polar residues" evidence="7">
    <location>
        <begin position="8"/>
        <end position="32"/>
    </location>
</feature>
<feature type="domain" description="ABC transporter" evidence="9">
    <location>
        <begin position="444"/>
        <end position="678"/>
    </location>
</feature>
<gene>
    <name evidence="11" type="ORF">JOF29_003842</name>
</gene>
<dbReference type="SUPFAM" id="SSF52540">
    <property type="entry name" value="P-loop containing nucleoside triphosphate hydrolases"/>
    <property type="match status" value="1"/>
</dbReference>
<dbReference type="RefSeq" id="WP_372446305.1">
    <property type="nucleotide sequence ID" value="NZ_BAAAVU010000014.1"/>
</dbReference>
<dbReference type="Pfam" id="PF00005">
    <property type="entry name" value="ABC_tran"/>
    <property type="match status" value="1"/>
</dbReference>
<evidence type="ECO:0000256" key="7">
    <source>
        <dbReference type="SAM" id="MobiDB-lite"/>
    </source>
</evidence>
<dbReference type="Gene3D" id="1.20.1560.10">
    <property type="entry name" value="ABC transporter type 1, transmembrane domain"/>
    <property type="match status" value="1"/>
</dbReference>
<feature type="region of interest" description="Disordered" evidence="7">
    <location>
        <begin position="1"/>
        <end position="66"/>
    </location>
</feature>
<feature type="transmembrane region" description="Helical" evidence="8">
    <location>
        <begin position="84"/>
        <end position="102"/>
    </location>
</feature>
<evidence type="ECO:0000256" key="5">
    <source>
        <dbReference type="ARBA" id="ARBA00022989"/>
    </source>
</evidence>
<keyword evidence="5 8" id="KW-1133">Transmembrane helix</keyword>
<reference evidence="11 12" key="1">
    <citation type="submission" date="2021-03" db="EMBL/GenBank/DDBJ databases">
        <title>Sequencing the genomes of 1000 actinobacteria strains.</title>
        <authorList>
            <person name="Klenk H.-P."/>
        </authorList>
    </citation>
    <scope>NUCLEOTIDE SEQUENCE [LARGE SCALE GENOMIC DNA]</scope>
    <source>
        <strain evidence="11 12">DSM 18824</strain>
    </source>
</reference>
<dbReference type="InterPro" id="IPR039421">
    <property type="entry name" value="Type_1_exporter"/>
</dbReference>
<feature type="transmembrane region" description="Helical" evidence="8">
    <location>
        <begin position="167"/>
        <end position="189"/>
    </location>
</feature>
<evidence type="ECO:0000256" key="2">
    <source>
        <dbReference type="ARBA" id="ARBA00022692"/>
    </source>
</evidence>
<dbReference type="PANTHER" id="PTHR43394">
    <property type="entry name" value="ATP-DEPENDENT PERMEASE MDL1, MITOCHONDRIAL"/>
    <property type="match status" value="1"/>
</dbReference>
<dbReference type="PANTHER" id="PTHR43394:SF1">
    <property type="entry name" value="ATP-BINDING CASSETTE SUB-FAMILY B MEMBER 10, MITOCHONDRIAL"/>
    <property type="match status" value="1"/>
</dbReference>
<protein>
    <submittedName>
        <fullName evidence="11">ATP-binding cassette subfamily B protein</fullName>
    </submittedName>
</protein>
<dbReference type="InterPro" id="IPR036640">
    <property type="entry name" value="ABC1_TM_sf"/>
</dbReference>
<evidence type="ECO:0000256" key="8">
    <source>
        <dbReference type="SAM" id="Phobius"/>
    </source>
</evidence>
<dbReference type="Proteomes" id="UP000755585">
    <property type="component" value="Unassembled WGS sequence"/>
</dbReference>
<dbReference type="CDD" id="cd18547">
    <property type="entry name" value="ABC_6TM_Tm288_like"/>
    <property type="match status" value="1"/>
</dbReference>
<feature type="transmembrane region" description="Helical" evidence="8">
    <location>
        <begin position="346"/>
        <end position="372"/>
    </location>
</feature>
<proteinExistence type="predicted"/>
<dbReference type="Gene3D" id="3.40.50.300">
    <property type="entry name" value="P-loop containing nucleotide triphosphate hydrolases"/>
    <property type="match status" value="1"/>
</dbReference>
<evidence type="ECO:0000259" key="10">
    <source>
        <dbReference type="PROSITE" id="PS50929"/>
    </source>
</evidence>
<evidence type="ECO:0000256" key="1">
    <source>
        <dbReference type="ARBA" id="ARBA00004651"/>
    </source>
</evidence>
<feature type="domain" description="ABC transmembrane type-1" evidence="10">
    <location>
        <begin position="87"/>
        <end position="410"/>
    </location>
</feature>
<dbReference type="CDD" id="cd03254">
    <property type="entry name" value="ABCC_Glucan_exporter_like"/>
    <property type="match status" value="1"/>
</dbReference>
<dbReference type="EMBL" id="JAGINT010000001">
    <property type="protein sequence ID" value="MBP2352759.1"/>
    <property type="molecule type" value="Genomic_DNA"/>
</dbReference>
<keyword evidence="2 8" id="KW-0812">Transmembrane</keyword>
<evidence type="ECO:0000256" key="6">
    <source>
        <dbReference type="ARBA" id="ARBA00023136"/>
    </source>
</evidence>